<dbReference type="GO" id="GO:0005886">
    <property type="term" value="C:plasma membrane"/>
    <property type="evidence" value="ECO:0007669"/>
    <property type="project" value="UniProtKB-SubCell"/>
</dbReference>
<name>A0A7X0JS81_9GAMM</name>
<feature type="transmembrane region" description="Helical" evidence="7">
    <location>
        <begin position="225"/>
        <end position="250"/>
    </location>
</feature>
<proteinExistence type="predicted"/>
<evidence type="ECO:0000256" key="6">
    <source>
        <dbReference type="ARBA" id="ARBA00023136"/>
    </source>
</evidence>
<evidence type="ECO:0000256" key="2">
    <source>
        <dbReference type="ARBA" id="ARBA00022448"/>
    </source>
</evidence>
<keyword evidence="2" id="KW-0813">Transport</keyword>
<feature type="transmembrane region" description="Helical" evidence="7">
    <location>
        <begin position="149"/>
        <end position="167"/>
    </location>
</feature>
<evidence type="ECO:0000313" key="8">
    <source>
        <dbReference type="EMBL" id="MBB6521330.1"/>
    </source>
</evidence>
<keyword evidence="4 7" id="KW-0812">Transmembrane</keyword>
<dbReference type="Gene3D" id="1.20.1740.10">
    <property type="entry name" value="Amino acid/polyamine transporter I"/>
    <property type="match status" value="1"/>
</dbReference>
<evidence type="ECO:0000256" key="3">
    <source>
        <dbReference type="ARBA" id="ARBA00022475"/>
    </source>
</evidence>
<comment type="caution">
    <text evidence="8">The sequence shown here is derived from an EMBL/GenBank/DDBJ whole genome shotgun (WGS) entry which is preliminary data.</text>
</comment>
<feature type="transmembrane region" description="Helical" evidence="7">
    <location>
        <begin position="326"/>
        <end position="347"/>
    </location>
</feature>
<dbReference type="AlphaFoldDB" id="A0A7X0JS81"/>
<dbReference type="Proteomes" id="UP000528457">
    <property type="component" value="Unassembled WGS sequence"/>
</dbReference>
<dbReference type="GO" id="GO:0022857">
    <property type="term" value="F:transmembrane transporter activity"/>
    <property type="evidence" value="ECO:0007669"/>
    <property type="project" value="InterPro"/>
</dbReference>
<feature type="transmembrane region" description="Helical" evidence="7">
    <location>
        <begin position="187"/>
        <end position="204"/>
    </location>
</feature>
<evidence type="ECO:0000256" key="7">
    <source>
        <dbReference type="SAM" id="Phobius"/>
    </source>
</evidence>
<sequence>MSNHLKSLRLPDLTLFTVSAILLLDTLAAAAAVGVSSIFWWLFLGLIFFLPFGLISAEMGTSYPEQGGVYAWVRNAYGKRWGSRVSWAYWVNTALWNPAIFILFAGVFKQLFAPDLSLAWQIGMGIALSWVAVLINIMTLDIGKWVPNLGAILKIIIFAALIIGGLVHVQNEGMANEINLSTIAPNWSSSLEYIPAIIYGMLGFELMSSSSEEMENPSRDIPKAILFSGIIILAFYSLGTFAVLAAVPVADVNLVEGLIDTLNMLFGGSSLGATFVLVLGVAALYTFFSNGVTWALGCNRSMAEAAIDGELPKIFAKEHPRYGTPVGAAIAMGVVSTAVLLLYGLMASSNEDLFWSLFSFSAVIFLLTYIGMMLAFLKLRRDDAEKARPFKVPGGPLVARLLAYMCLSVIVLAIVLFVYVPSEGMQWPVLIGTIVTMMLGEVLVRIAEKQEPAH</sequence>
<organism evidence="8 9">
    <name type="scientific">Pseudoteredinibacter isoporae</name>
    <dbReference type="NCBI Taxonomy" id="570281"/>
    <lineage>
        <taxon>Bacteria</taxon>
        <taxon>Pseudomonadati</taxon>
        <taxon>Pseudomonadota</taxon>
        <taxon>Gammaproteobacteria</taxon>
        <taxon>Cellvibrionales</taxon>
        <taxon>Cellvibrionaceae</taxon>
        <taxon>Pseudoteredinibacter</taxon>
    </lineage>
</organism>
<dbReference type="EMBL" id="JACHHT010000001">
    <property type="protein sequence ID" value="MBB6521330.1"/>
    <property type="molecule type" value="Genomic_DNA"/>
</dbReference>
<accession>A0A7X0JS81</accession>
<comment type="subcellular location">
    <subcellularLocation>
        <location evidence="1">Cell membrane</location>
        <topology evidence="1">Multi-pass membrane protein</topology>
    </subcellularLocation>
</comment>
<evidence type="ECO:0000256" key="1">
    <source>
        <dbReference type="ARBA" id="ARBA00004651"/>
    </source>
</evidence>
<keyword evidence="3" id="KW-1003">Cell membrane</keyword>
<feature type="transmembrane region" description="Helical" evidence="7">
    <location>
        <begin position="87"/>
        <end position="112"/>
    </location>
</feature>
<evidence type="ECO:0000313" key="9">
    <source>
        <dbReference type="Proteomes" id="UP000528457"/>
    </source>
</evidence>
<reference evidence="8 9" key="1">
    <citation type="submission" date="2020-08" db="EMBL/GenBank/DDBJ databases">
        <title>Genomic Encyclopedia of Type Strains, Phase IV (KMG-IV): sequencing the most valuable type-strain genomes for metagenomic binning, comparative biology and taxonomic classification.</title>
        <authorList>
            <person name="Goeker M."/>
        </authorList>
    </citation>
    <scope>NUCLEOTIDE SEQUENCE [LARGE SCALE GENOMIC DNA]</scope>
    <source>
        <strain evidence="8 9">DSM 22368</strain>
    </source>
</reference>
<dbReference type="PIRSF" id="PIRSF006060">
    <property type="entry name" value="AA_transporter"/>
    <property type="match status" value="1"/>
</dbReference>
<dbReference type="PANTHER" id="PTHR42770:SF15">
    <property type="entry name" value="GLUTAMATE_GAMMA-AMINOBUTYRATE ANTIPORTER-RELATED"/>
    <property type="match status" value="1"/>
</dbReference>
<dbReference type="InterPro" id="IPR050367">
    <property type="entry name" value="APC_superfamily"/>
</dbReference>
<dbReference type="FunCoup" id="A0A7X0JS81">
    <property type="interactions" value="60"/>
</dbReference>
<keyword evidence="6 7" id="KW-0472">Membrane</keyword>
<feature type="transmembrane region" description="Helical" evidence="7">
    <location>
        <begin position="118"/>
        <end position="137"/>
    </location>
</feature>
<feature type="transmembrane region" description="Helical" evidence="7">
    <location>
        <begin position="270"/>
        <end position="288"/>
    </location>
</feature>
<feature type="transmembrane region" description="Helical" evidence="7">
    <location>
        <begin position="397"/>
        <end position="419"/>
    </location>
</feature>
<gene>
    <name evidence="8" type="ORF">HNR48_001608</name>
</gene>
<evidence type="ECO:0000256" key="4">
    <source>
        <dbReference type="ARBA" id="ARBA00022692"/>
    </source>
</evidence>
<dbReference type="Pfam" id="PF13520">
    <property type="entry name" value="AA_permease_2"/>
    <property type="match status" value="1"/>
</dbReference>
<feature type="transmembrane region" description="Helical" evidence="7">
    <location>
        <begin position="38"/>
        <end position="57"/>
    </location>
</feature>
<protein>
    <submittedName>
        <fullName evidence="8">Amino acid transporter</fullName>
    </submittedName>
</protein>
<feature type="transmembrane region" description="Helical" evidence="7">
    <location>
        <begin position="425"/>
        <end position="444"/>
    </location>
</feature>
<dbReference type="PANTHER" id="PTHR42770">
    <property type="entry name" value="AMINO ACID TRANSPORTER-RELATED"/>
    <property type="match status" value="1"/>
</dbReference>
<keyword evidence="9" id="KW-1185">Reference proteome</keyword>
<evidence type="ECO:0000256" key="5">
    <source>
        <dbReference type="ARBA" id="ARBA00022989"/>
    </source>
</evidence>
<dbReference type="RefSeq" id="WP_166848802.1">
    <property type="nucleotide sequence ID" value="NZ_JAAONY010000001.1"/>
</dbReference>
<feature type="transmembrane region" description="Helical" evidence="7">
    <location>
        <begin position="353"/>
        <end position="377"/>
    </location>
</feature>
<dbReference type="InterPro" id="IPR002293">
    <property type="entry name" value="AA/rel_permease1"/>
</dbReference>
<keyword evidence="5 7" id="KW-1133">Transmembrane helix</keyword>
<dbReference type="InParanoid" id="A0A7X0JS81"/>